<dbReference type="EMBL" id="CM046388">
    <property type="protein sequence ID" value="KAI8572725.1"/>
    <property type="molecule type" value="Genomic_DNA"/>
</dbReference>
<organism evidence="1 2">
    <name type="scientific">Rhododendron molle</name>
    <name type="common">Chinese azalea</name>
    <name type="synonym">Azalea mollis</name>
    <dbReference type="NCBI Taxonomy" id="49168"/>
    <lineage>
        <taxon>Eukaryota</taxon>
        <taxon>Viridiplantae</taxon>
        <taxon>Streptophyta</taxon>
        <taxon>Embryophyta</taxon>
        <taxon>Tracheophyta</taxon>
        <taxon>Spermatophyta</taxon>
        <taxon>Magnoliopsida</taxon>
        <taxon>eudicotyledons</taxon>
        <taxon>Gunneridae</taxon>
        <taxon>Pentapetalae</taxon>
        <taxon>asterids</taxon>
        <taxon>Ericales</taxon>
        <taxon>Ericaceae</taxon>
        <taxon>Ericoideae</taxon>
        <taxon>Rhodoreae</taxon>
        <taxon>Rhododendron</taxon>
    </lineage>
</organism>
<evidence type="ECO:0000313" key="2">
    <source>
        <dbReference type="Proteomes" id="UP001062846"/>
    </source>
</evidence>
<dbReference type="Proteomes" id="UP001062846">
    <property type="component" value="Chromosome 1"/>
</dbReference>
<gene>
    <name evidence="1" type="ORF">RHMOL_Rhmol01G0221900</name>
</gene>
<proteinExistence type="predicted"/>
<name>A0ACC0Q4S0_RHOML</name>
<reference evidence="1" key="1">
    <citation type="submission" date="2022-02" db="EMBL/GenBank/DDBJ databases">
        <title>Plant Genome Project.</title>
        <authorList>
            <person name="Zhang R.-G."/>
        </authorList>
    </citation>
    <scope>NUCLEOTIDE SEQUENCE</scope>
    <source>
        <strain evidence="1">AT1</strain>
    </source>
</reference>
<evidence type="ECO:0000313" key="1">
    <source>
        <dbReference type="EMBL" id="KAI8572725.1"/>
    </source>
</evidence>
<accession>A0ACC0Q4S0</accession>
<sequence>MVSSSRPVVALVVDLVATEAFDVAAELNISSYIFFASTAKTLSLLLYLPKLDESVSCKYSDLAEPVQIPGCTAVHGKDLLDQVQDRKSGAYKLLLDFAKRYSLAEGIMVNSFRALEGGAINALQEEEPDKPPIYLMGPLVQMGEADDGSLS</sequence>
<protein>
    <submittedName>
        <fullName evidence="1">Uncharacterized protein</fullName>
    </submittedName>
</protein>
<keyword evidence="2" id="KW-1185">Reference proteome</keyword>
<comment type="caution">
    <text evidence="1">The sequence shown here is derived from an EMBL/GenBank/DDBJ whole genome shotgun (WGS) entry which is preliminary data.</text>
</comment>